<sequence length="63" mass="6677">MPRPASCNGFCKAGFVDCDDIALVESQVLQEGDNIDDVIGLLEESGLLDQDVGVIDSGDDFES</sequence>
<dbReference type="Proteomes" id="UP000774804">
    <property type="component" value="Unassembled WGS sequence"/>
</dbReference>
<evidence type="ECO:0000313" key="2">
    <source>
        <dbReference type="EMBL" id="KAG2927647.1"/>
    </source>
</evidence>
<dbReference type="Proteomes" id="UP000736787">
    <property type="component" value="Unassembled WGS sequence"/>
</dbReference>
<evidence type="ECO:0000313" key="4">
    <source>
        <dbReference type="EMBL" id="KAG2992103.1"/>
    </source>
</evidence>
<dbReference type="EMBL" id="RCML01000091">
    <property type="protein sequence ID" value="KAG2992103.1"/>
    <property type="molecule type" value="Genomic_DNA"/>
</dbReference>
<protein>
    <submittedName>
        <fullName evidence="2">Uncharacterized protein</fullName>
    </submittedName>
</protein>
<comment type="caution">
    <text evidence="2">The sequence shown here is derived from an EMBL/GenBank/DDBJ whole genome shotgun (WGS) entry which is preliminary data.</text>
</comment>
<dbReference type="EMBL" id="RCMK01000170">
    <property type="protein sequence ID" value="KAG2945930.1"/>
    <property type="molecule type" value="Genomic_DNA"/>
</dbReference>
<organism evidence="2 5">
    <name type="scientific">Phytophthora cactorum</name>
    <dbReference type="NCBI Taxonomy" id="29920"/>
    <lineage>
        <taxon>Eukaryota</taxon>
        <taxon>Sar</taxon>
        <taxon>Stramenopiles</taxon>
        <taxon>Oomycota</taxon>
        <taxon>Peronosporomycetes</taxon>
        <taxon>Peronosporales</taxon>
        <taxon>Peronosporaceae</taxon>
        <taxon>Phytophthora</taxon>
    </lineage>
</organism>
<dbReference type="AlphaFoldDB" id="A0A8T1CQ90"/>
<evidence type="ECO:0000313" key="3">
    <source>
        <dbReference type="EMBL" id="KAG2945930.1"/>
    </source>
</evidence>
<evidence type="ECO:0000313" key="1">
    <source>
        <dbReference type="EMBL" id="KAG2865967.1"/>
    </source>
</evidence>
<dbReference type="EMBL" id="RCMI01000181">
    <property type="protein sequence ID" value="KAG2927647.1"/>
    <property type="molecule type" value="Genomic_DNA"/>
</dbReference>
<evidence type="ECO:0000313" key="5">
    <source>
        <dbReference type="Proteomes" id="UP000774804"/>
    </source>
</evidence>
<dbReference type="Proteomes" id="UP000697107">
    <property type="component" value="Unassembled WGS sequence"/>
</dbReference>
<dbReference type="Proteomes" id="UP000735874">
    <property type="component" value="Unassembled WGS sequence"/>
</dbReference>
<reference evidence="2" key="1">
    <citation type="submission" date="2018-10" db="EMBL/GenBank/DDBJ databases">
        <title>Effector identification in a new, highly contiguous assembly of the strawberry crown rot pathogen Phytophthora cactorum.</title>
        <authorList>
            <person name="Armitage A.D."/>
            <person name="Nellist C.F."/>
            <person name="Bates H."/>
            <person name="Vickerstaff R.J."/>
            <person name="Harrison R.J."/>
        </authorList>
    </citation>
    <scope>NUCLEOTIDE SEQUENCE</scope>
    <source>
        <strain evidence="1">15-7</strain>
        <strain evidence="2">4032</strain>
        <strain evidence="3">4040</strain>
        <strain evidence="4">P415</strain>
    </source>
</reference>
<accession>A0A8T1CQ90</accession>
<dbReference type="EMBL" id="RCMG01000048">
    <property type="protein sequence ID" value="KAG2865967.1"/>
    <property type="molecule type" value="Genomic_DNA"/>
</dbReference>
<name>A0A8T1CQ90_9STRA</name>
<gene>
    <name evidence="1" type="ORF">PC113_g3236</name>
    <name evidence="2" type="ORF">PC115_g7480</name>
    <name evidence="3" type="ORF">PC117_g8043</name>
    <name evidence="4" type="ORF">PC118_g4756</name>
</gene>
<proteinExistence type="predicted"/>